<evidence type="ECO:0000313" key="1">
    <source>
        <dbReference type="EMBL" id="KRY05618.1"/>
    </source>
</evidence>
<proteinExistence type="predicted"/>
<organism evidence="1 2">
    <name type="scientific">Trichinella patagoniensis</name>
    <dbReference type="NCBI Taxonomy" id="990121"/>
    <lineage>
        <taxon>Eukaryota</taxon>
        <taxon>Metazoa</taxon>
        <taxon>Ecdysozoa</taxon>
        <taxon>Nematoda</taxon>
        <taxon>Enoplea</taxon>
        <taxon>Dorylaimia</taxon>
        <taxon>Trichinellida</taxon>
        <taxon>Trichinellidae</taxon>
        <taxon>Trichinella</taxon>
    </lineage>
</organism>
<dbReference type="Proteomes" id="UP000054783">
    <property type="component" value="Unassembled WGS sequence"/>
</dbReference>
<name>A0A0V0YZA2_9BILA</name>
<protein>
    <submittedName>
        <fullName evidence="1">Uncharacterized protein</fullName>
    </submittedName>
</protein>
<dbReference type="AlphaFoldDB" id="A0A0V0YZA2"/>
<keyword evidence="2" id="KW-1185">Reference proteome</keyword>
<evidence type="ECO:0000313" key="2">
    <source>
        <dbReference type="Proteomes" id="UP000054783"/>
    </source>
</evidence>
<gene>
    <name evidence="1" type="ORF">T12_10832</name>
</gene>
<accession>A0A0V0YZA2</accession>
<feature type="non-terminal residue" evidence="1">
    <location>
        <position position="106"/>
    </location>
</feature>
<dbReference type="EMBL" id="JYDQ01001203">
    <property type="protein sequence ID" value="KRY05618.1"/>
    <property type="molecule type" value="Genomic_DNA"/>
</dbReference>
<reference evidence="1 2" key="1">
    <citation type="submission" date="2015-01" db="EMBL/GenBank/DDBJ databases">
        <title>Evolution of Trichinella species and genotypes.</title>
        <authorList>
            <person name="Korhonen P.K."/>
            <person name="Edoardo P."/>
            <person name="Giuseppe L.R."/>
            <person name="Gasser R.B."/>
        </authorList>
    </citation>
    <scope>NUCLEOTIDE SEQUENCE [LARGE SCALE GENOMIC DNA]</scope>
    <source>
        <strain evidence="1">ISS2496</strain>
    </source>
</reference>
<sequence>MHMEKKEEKWSKPRASERMVDRLDRIVCWSTEVSINTLEKIRFAEVELSNVQCNTNKQIKSGINEFCEMANMPGVGLEIFNAGGGWRDQKWAPSWSVKLPSLRQGR</sequence>
<comment type="caution">
    <text evidence="1">The sequence shown here is derived from an EMBL/GenBank/DDBJ whole genome shotgun (WGS) entry which is preliminary data.</text>
</comment>